<dbReference type="SUPFAM" id="SSF103473">
    <property type="entry name" value="MFS general substrate transporter"/>
    <property type="match status" value="1"/>
</dbReference>
<protein>
    <submittedName>
        <fullName evidence="8">Major facilitator superfamily domain-containing protein</fullName>
    </submittedName>
</protein>
<dbReference type="InterPro" id="IPR011701">
    <property type="entry name" value="MFS"/>
</dbReference>
<proteinExistence type="predicted"/>
<evidence type="ECO:0000256" key="2">
    <source>
        <dbReference type="ARBA" id="ARBA00022692"/>
    </source>
</evidence>
<feature type="transmembrane region" description="Helical" evidence="6">
    <location>
        <begin position="131"/>
        <end position="154"/>
    </location>
</feature>
<gene>
    <name evidence="8" type="ORF">FN846DRAFT_899604</name>
</gene>
<dbReference type="InterPro" id="IPR020846">
    <property type="entry name" value="MFS_dom"/>
</dbReference>
<accession>A0A5J5ES25</accession>
<dbReference type="GO" id="GO:0016020">
    <property type="term" value="C:membrane"/>
    <property type="evidence" value="ECO:0007669"/>
    <property type="project" value="UniProtKB-SubCell"/>
</dbReference>
<feature type="transmembrane region" description="Helical" evidence="6">
    <location>
        <begin position="427"/>
        <end position="448"/>
    </location>
</feature>
<dbReference type="Pfam" id="PF07690">
    <property type="entry name" value="MFS_1"/>
    <property type="match status" value="1"/>
</dbReference>
<feature type="transmembrane region" description="Helical" evidence="6">
    <location>
        <begin position="340"/>
        <end position="361"/>
    </location>
</feature>
<feature type="domain" description="Major facilitator superfamily (MFS) profile" evidence="7">
    <location>
        <begin position="100"/>
        <end position="485"/>
    </location>
</feature>
<feature type="transmembrane region" description="Helical" evidence="6">
    <location>
        <begin position="253"/>
        <end position="273"/>
    </location>
</feature>
<dbReference type="PANTHER" id="PTHR23514:SF6">
    <property type="entry name" value="MAJOR FACILITATOR SUPERFAMILY (MFS) PROFILE DOMAIN-CONTAINING PROTEIN"/>
    <property type="match status" value="1"/>
</dbReference>
<dbReference type="Proteomes" id="UP000326924">
    <property type="component" value="Unassembled WGS sequence"/>
</dbReference>
<feature type="transmembrane region" description="Helical" evidence="6">
    <location>
        <begin position="373"/>
        <end position="392"/>
    </location>
</feature>
<keyword evidence="4 6" id="KW-0472">Membrane</keyword>
<feature type="region of interest" description="Disordered" evidence="5">
    <location>
        <begin position="31"/>
        <end position="58"/>
    </location>
</feature>
<dbReference type="AlphaFoldDB" id="A0A5J5ES25"/>
<reference evidence="8 9" key="1">
    <citation type="submission" date="2019-09" db="EMBL/GenBank/DDBJ databases">
        <title>Draft genome of the ectomycorrhizal ascomycete Sphaerosporella brunnea.</title>
        <authorList>
            <consortium name="DOE Joint Genome Institute"/>
            <person name="Benucci G.M."/>
            <person name="Marozzi G."/>
            <person name="Antonielli L."/>
            <person name="Sanchez S."/>
            <person name="Marco P."/>
            <person name="Wang X."/>
            <person name="Falini L.B."/>
            <person name="Barry K."/>
            <person name="Haridas S."/>
            <person name="Lipzen A."/>
            <person name="Labutti K."/>
            <person name="Grigoriev I.V."/>
            <person name="Murat C."/>
            <person name="Martin F."/>
            <person name="Albertini E."/>
            <person name="Donnini D."/>
            <person name="Bonito G."/>
        </authorList>
    </citation>
    <scope>NUCLEOTIDE SEQUENCE [LARGE SCALE GENOMIC DNA]</scope>
    <source>
        <strain evidence="8 9">Sb_GMNB300</strain>
    </source>
</reference>
<feature type="transmembrane region" description="Helical" evidence="6">
    <location>
        <begin position="398"/>
        <end position="420"/>
    </location>
</feature>
<dbReference type="Gene3D" id="1.20.1250.20">
    <property type="entry name" value="MFS general substrate transporter like domains"/>
    <property type="match status" value="1"/>
</dbReference>
<dbReference type="OrthoDB" id="413079at2759"/>
<dbReference type="FunCoup" id="A0A5J5ES25">
    <property type="interactions" value="14"/>
</dbReference>
<feature type="transmembrane region" description="Helical" evidence="6">
    <location>
        <begin position="220"/>
        <end position="241"/>
    </location>
</feature>
<evidence type="ECO:0000259" key="7">
    <source>
        <dbReference type="PROSITE" id="PS50850"/>
    </source>
</evidence>
<comment type="caution">
    <text evidence="8">The sequence shown here is derived from an EMBL/GenBank/DDBJ whole genome shotgun (WGS) entry which is preliminary data.</text>
</comment>
<feature type="transmembrane region" description="Helical" evidence="6">
    <location>
        <begin position="104"/>
        <end position="125"/>
    </location>
</feature>
<keyword evidence="3 6" id="KW-1133">Transmembrane helix</keyword>
<dbReference type="PROSITE" id="PS50850">
    <property type="entry name" value="MFS"/>
    <property type="match status" value="1"/>
</dbReference>
<feature type="transmembrane region" description="Helical" evidence="6">
    <location>
        <begin position="302"/>
        <end position="320"/>
    </location>
</feature>
<name>A0A5J5ES25_9PEZI</name>
<evidence type="ECO:0000256" key="6">
    <source>
        <dbReference type="SAM" id="Phobius"/>
    </source>
</evidence>
<keyword evidence="2 6" id="KW-0812">Transmembrane</keyword>
<evidence type="ECO:0000313" key="8">
    <source>
        <dbReference type="EMBL" id="KAA8901425.1"/>
    </source>
</evidence>
<dbReference type="InterPro" id="IPR036259">
    <property type="entry name" value="MFS_trans_sf"/>
</dbReference>
<dbReference type="InterPro" id="IPR051788">
    <property type="entry name" value="MFS_Transporter"/>
</dbReference>
<dbReference type="InParanoid" id="A0A5J5ES25"/>
<evidence type="ECO:0000313" key="9">
    <source>
        <dbReference type="Proteomes" id="UP000326924"/>
    </source>
</evidence>
<dbReference type="EMBL" id="VXIS01000144">
    <property type="protein sequence ID" value="KAA8901425.1"/>
    <property type="molecule type" value="Genomic_DNA"/>
</dbReference>
<evidence type="ECO:0000256" key="1">
    <source>
        <dbReference type="ARBA" id="ARBA00004141"/>
    </source>
</evidence>
<evidence type="ECO:0000256" key="3">
    <source>
        <dbReference type="ARBA" id="ARBA00022989"/>
    </source>
</evidence>
<organism evidence="8 9">
    <name type="scientific">Sphaerosporella brunnea</name>
    <dbReference type="NCBI Taxonomy" id="1250544"/>
    <lineage>
        <taxon>Eukaryota</taxon>
        <taxon>Fungi</taxon>
        <taxon>Dikarya</taxon>
        <taxon>Ascomycota</taxon>
        <taxon>Pezizomycotina</taxon>
        <taxon>Pezizomycetes</taxon>
        <taxon>Pezizales</taxon>
        <taxon>Pyronemataceae</taxon>
        <taxon>Sphaerosporella</taxon>
    </lineage>
</organism>
<dbReference type="PANTHER" id="PTHR23514">
    <property type="entry name" value="BYPASS OF STOP CODON PROTEIN 6"/>
    <property type="match status" value="1"/>
</dbReference>
<dbReference type="GO" id="GO:0022857">
    <property type="term" value="F:transmembrane transporter activity"/>
    <property type="evidence" value="ECO:0007669"/>
    <property type="project" value="InterPro"/>
</dbReference>
<dbReference type="FunFam" id="1.20.1250.20:FF:000286">
    <property type="entry name" value="MFS efflux transporter"/>
    <property type="match status" value="1"/>
</dbReference>
<comment type="subcellular location">
    <subcellularLocation>
        <location evidence="1">Membrane</location>
        <topology evidence="1">Multi-pass membrane protein</topology>
    </subcellularLocation>
</comment>
<keyword evidence="9" id="KW-1185">Reference proteome</keyword>
<sequence length="489" mass="52403">MLTTATATCSNAPSLELDTLTSSALFHKAHSTTRPAPTYSKPRNVKHAGEELPSTVSSPGQSFFSHYFPEPPSPQPETNWMTEAVGVIQSVTNPKINLYRMASACLIAFTLAMNDAAIGTLLPSIETHYGIGYEVVSFIFLAIAFGFILTATIAHTVYSYVGRAKTIMLGTANLAIGHMIVALAPPFPVVVVGFFFVGVGMTMILAQLNVFCSSLQNSTVLLGYFHGSYGVGGICAPLIATAMVSNGFHWSKYFWILCGLSAFNCAFSTSVFWNAEKEAHIPAPVPAATNPMPRRKVLKKSLVDTTTIATAIFIFAYQGTEVANSGWVVSFLITVREGDPTQAGYIASGFWIGITVGRFLLSHVCRRFGEIRSTFALVAGSIVFEVLVWMIPNVISNAIHTALVGLLLGPIYPCVMTVVTKVIPPQLLVSSLSVISALGSSGGAIAPFTTGVLAENHGAWVLYPVCVSLLAVMLPIWVFISRNSKNRSE</sequence>
<evidence type="ECO:0000256" key="5">
    <source>
        <dbReference type="SAM" id="MobiDB-lite"/>
    </source>
</evidence>
<feature type="transmembrane region" description="Helical" evidence="6">
    <location>
        <begin position="166"/>
        <end position="184"/>
    </location>
</feature>
<feature type="transmembrane region" description="Helical" evidence="6">
    <location>
        <begin position="460"/>
        <end position="480"/>
    </location>
</feature>
<feature type="transmembrane region" description="Helical" evidence="6">
    <location>
        <begin position="190"/>
        <end position="208"/>
    </location>
</feature>
<evidence type="ECO:0000256" key="4">
    <source>
        <dbReference type="ARBA" id="ARBA00023136"/>
    </source>
</evidence>